<dbReference type="InterPro" id="IPR003660">
    <property type="entry name" value="HAMP_dom"/>
</dbReference>
<keyword evidence="5" id="KW-0472">Membrane</keyword>
<evidence type="ECO:0000259" key="6">
    <source>
        <dbReference type="PROSITE" id="PS50111"/>
    </source>
</evidence>
<dbReference type="FunFam" id="1.10.287.950:FF:000001">
    <property type="entry name" value="Methyl-accepting chemotaxis sensory transducer"/>
    <property type="match status" value="1"/>
</dbReference>
<dbReference type="Proteomes" id="UP000256763">
    <property type="component" value="Unassembled WGS sequence"/>
</dbReference>
<organism evidence="8 9">
    <name type="scientific">Alkalilimnicola ehrlichii</name>
    <dbReference type="NCBI Taxonomy" id="351052"/>
    <lineage>
        <taxon>Bacteria</taxon>
        <taxon>Pseudomonadati</taxon>
        <taxon>Pseudomonadota</taxon>
        <taxon>Gammaproteobacteria</taxon>
        <taxon>Chromatiales</taxon>
        <taxon>Ectothiorhodospiraceae</taxon>
        <taxon>Alkalilimnicola</taxon>
    </lineage>
</organism>
<feature type="transmembrane region" description="Helical" evidence="5">
    <location>
        <begin position="20"/>
        <end position="41"/>
    </location>
</feature>
<dbReference type="GO" id="GO:0007165">
    <property type="term" value="P:signal transduction"/>
    <property type="evidence" value="ECO:0007669"/>
    <property type="project" value="UniProtKB-KW"/>
</dbReference>
<dbReference type="RefSeq" id="WP_116302319.1">
    <property type="nucleotide sequence ID" value="NZ_NFZV01000009.1"/>
</dbReference>
<proteinExistence type="inferred from homology"/>
<accession>A0A3E0WT59</accession>
<dbReference type="PRINTS" id="PR00260">
    <property type="entry name" value="CHEMTRNSDUCR"/>
</dbReference>
<dbReference type="GO" id="GO:0016020">
    <property type="term" value="C:membrane"/>
    <property type="evidence" value="ECO:0007669"/>
    <property type="project" value="UniProtKB-SubCell"/>
</dbReference>
<evidence type="ECO:0000313" key="9">
    <source>
        <dbReference type="Proteomes" id="UP000256763"/>
    </source>
</evidence>
<name>A0A3E0WT59_9GAMM</name>
<evidence type="ECO:0000256" key="4">
    <source>
        <dbReference type="PROSITE-ProRule" id="PRU00284"/>
    </source>
</evidence>
<dbReference type="PROSITE" id="PS50885">
    <property type="entry name" value="HAMP"/>
    <property type="match status" value="1"/>
</dbReference>
<dbReference type="InterPro" id="IPR024478">
    <property type="entry name" value="HlyB_4HB_MCP"/>
</dbReference>
<dbReference type="EMBL" id="NFZW01000010">
    <property type="protein sequence ID" value="RFA36172.1"/>
    <property type="molecule type" value="Genomic_DNA"/>
</dbReference>
<dbReference type="GO" id="GO:0006935">
    <property type="term" value="P:chemotaxis"/>
    <property type="evidence" value="ECO:0007669"/>
    <property type="project" value="InterPro"/>
</dbReference>
<dbReference type="SMART" id="SM00283">
    <property type="entry name" value="MA"/>
    <property type="match status" value="1"/>
</dbReference>
<comment type="subcellular location">
    <subcellularLocation>
        <location evidence="1">Membrane</location>
    </subcellularLocation>
</comment>
<comment type="caution">
    <text evidence="8">The sequence shown here is derived from an EMBL/GenBank/DDBJ whole genome shotgun (WGS) entry which is preliminary data.</text>
</comment>
<dbReference type="InterPro" id="IPR004089">
    <property type="entry name" value="MCPsignal_dom"/>
</dbReference>
<dbReference type="Pfam" id="PF12729">
    <property type="entry name" value="4HB_MCP_1"/>
    <property type="match status" value="1"/>
</dbReference>
<dbReference type="SUPFAM" id="SSF58104">
    <property type="entry name" value="Methyl-accepting chemotaxis protein (MCP) signaling domain"/>
    <property type="match status" value="1"/>
</dbReference>
<dbReference type="PANTHER" id="PTHR32089:SF112">
    <property type="entry name" value="LYSOZYME-LIKE PROTEIN-RELATED"/>
    <property type="match status" value="1"/>
</dbReference>
<evidence type="ECO:0008006" key="10">
    <source>
        <dbReference type="Google" id="ProtNLM"/>
    </source>
</evidence>
<reference evidence="9" key="1">
    <citation type="submission" date="2017-05" db="EMBL/GenBank/DDBJ databases">
        <authorList>
            <person name="Sharma S."/>
            <person name="Sidhu C."/>
            <person name="Pinnaka A.K."/>
        </authorList>
    </citation>
    <scope>NUCLEOTIDE SEQUENCE [LARGE SCALE GENOMIC DNA]</scope>
    <source>
        <strain evidence="9">AK93</strain>
    </source>
</reference>
<feature type="transmembrane region" description="Helical" evidence="5">
    <location>
        <begin position="193"/>
        <end position="214"/>
    </location>
</feature>
<keyword evidence="9" id="KW-1185">Reference proteome</keyword>
<dbReference type="InterPro" id="IPR004090">
    <property type="entry name" value="Chemotax_Me-accpt_rcpt"/>
</dbReference>
<feature type="domain" description="Methyl-accepting transducer" evidence="6">
    <location>
        <begin position="275"/>
        <end position="511"/>
    </location>
</feature>
<keyword evidence="5" id="KW-1133">Transmembrane helix</keyword>
<protein>
    <recommendedName>
        <fullName evidence="10">Methyl-accepting chemotaxis protein</fullName>
    </recommendedName>
</protein>
<dbReference type="GO" id="GO:0004888">
    <property type="term" value="F:transmembrane signaling receptor activity"/>
    <property type="evidence" value="ECO:0007669"/>
    <property type="project" value="InterPro"/>
</dbReference>
<dbReference type="Gene3D" id="1.10.287.950">
    <property type="entry name" value="Methyl-accepting chemotaxis protein"/>
    <property type="match status" value="1"/>
</dbReference>
<sequence>MVGLLKHLLAQIKVSHRLYALSGVLLALLVATGSFGLYGLASANEKLRSTYEDRAVPLAALGRGLDDINKARMRLLTAMQTRLTRHAHEHFDAMAAYDESGLAHFETLLQRAQTPEEIALREEFQERWERYDEARNQAVQTYLDGSSGGALTTIRIAVNPAFDELVETVNALMDYQEALSRQEFDNSIAAYQLLRASMIGLVAVGFLLAIGLAVSTIRSISKPLQLAMQVAHSIAHGRLNSQIPQDRRDEFGSLLDSLRKMQERLQGMIAEIAQGAEQLSSSATELSETYDQITTGSAQQSDAASSIAATVDSVSENFAGITTSTESAQAKAEEAVAMSLTGQDSVAKASSEIKKIAQAVGDSSRSVQSLEQYSTQINGIATTIKQIAEQTNLLALNAAIEAARAGDQGRGFAVVADEVRELASRTGEATTNIHTVLETIQDEIAKASAAMELGNQRVESGVRAVDDLVPSLAALNEGATVTKDDLVTLTALSQEQLSKTRQIAEEVERIAKMADGNNQKVARTSDAVHELERLAASLKISVSRFN</sequence>
<dbReference type="OrthoDB" id="9781845at2"/>
<evidence type="ECO:0000256" key="3">
    <source>
        <dbReference type="ARBA" id="ARBA00029447"/>
    </source>
</evidence>
<gene>
    <name evidence="8" type="ORF">CAL65_12060</name>
</gene>
<keyword evidence="2 4" id="KW-0807">Transducer</keyword>
<dbReference type="SMART" id="SM00304">
    <property type="entry name" value="HAMP"/>
    <property type="match status" value="1"/>
</dbReference>
<keyword evidence="5" id="KW-0812">Transmembrane</keyword>
<dbReference type="AlphaFoldDB" id="A0A3E0WT59"/>
<evidence type="ECO:0000256" key="5">
    <source>
        <dbReference type="SAM" id="Phobius"/>
    </source>
</evidence>
<dbReference type="Pfam" id="PF00672">
    <property type="entry name" value="HAMP"/>
    <property type="match status" value="1"/>
</dbReference>
<evidence type="ECO:0000259" key="7">
    <source>
        <dbReference type="PROSITE" id="PS50885"/>
    </source>
</evidence>
<comment type="similarity">
    <text evidence="3">Belongs to the methyl-accepting chemotaxis (MCP) protein family.</text>
</comment>
<evidence type="ECO:0000313" key="8">
    <source>
        <dbReference type="EMBL" id="RFA36172.1"/>
    </source>
</evidence>
<evidence type="ECO:0000256" key="2">
    <source>
        <dbReference type="ARBA" id="ARBA00023224"/>
    </source>
</evidence>
<evidence type="ECO:0000256" key="1">
    <source>
        <dbReference type="ARBA" id="ARBA00004370"/>
    </source>
</evidence>
<dbReference type="Pfam" id="PF00015">
    <property type="entry name" value="MCPsignal"/>
    <property type="match status" value="1"/>
</dbReference>
<dbReference type="CDD" id="cd06225">
    <property type="entry name" value="HAMP"/>
    <property type="match status" value="1"/>
</dbReference>
<dbReference type="PROSITE" id="PS50111">
    <property type="entry name" value="CHEMOTAXIS_TRANSDUC_2"/>
    <property type="match status" value="1"/>
</dbReference>
<dbReference type="PANTHER" id="PTHR32089">
    <property type="entry name" value="METHYL-ACCEPTING CHEMOTAXIS PROTEIN MCPB"/>
    <property type="match status" value="1"/>
</dbReference>
<feature type="domain" description="HAMP" evidence="7">
    <location>
        <begin position="218"/>
        <end position="270"/>
    </location>
</feature>